<accession>A0A1H8YY59</accession>
<evidence type="ECO:0000256" key="12">
    <source>
        <dbReference type="ARBA" id="ARBA00048594"/>
    </source>
</evidence>
<dbReference type="FunFam" id="3.30.63.10:FF:000002">
    <property type="entry name" value="Guanylate kinase 1"/>
    <property type="match status" value="1"/>
</dbReference>
<dbReference type="EC" id="2.7.4.8" evidence="4 13"/>
<evidence type="ECO:0000256" key="1">
    <source>
        <dbReference type="ARBA" id="ARBA00003531"/>
    </source>
</evidence>
<evidence type="ECO:0000256" key="13">
    <source>
        <dbReference type="HAMAP-Rule" id="MF_00328"/>
    </source>
</evidence>
<dbReference type="Gene3D" id="3.40.50.300">
    <property type="entry name" value="P-loop containing nucleotide triphosphate hydrolases"/>
    <property type="match status" value="1"/>
</dbReference>
<dbReference type="RefSeq" id="WP_092569631.1">
    <property type="nucleotide sequence ID" value="NZ_CALUDV010000004.1"/>
</dbReference>
<evidence type="ECO:0000256" key="11">
    <source>
        <dbReference type="ARBA" id="ARBA00030128"/>
    </source>
</evidence>
<organism evidence="15 16">
    <name type="scientific">Ignavigranum ruoffiae</name>
    <dbReference type="NCBI Taxonomy" id="89093"/>
    <lineage>
        <taxon>Bacteria</taxon>
        <taxon>Bacillati</taxon>
        <taxon>Bacillota</taxon>
        <taxon>Bacilli</taxon>
        <taxon>Lactobacillales</taxon>
        <taxon>Aerococcaceae</taxon>
        <taxon>Ignavigranum</taxon>
    </lineage>
</organism>
<keyword evidence="16" id="KW-1185">Reference proteome</keyword>
<dbReference type="GO" id="GO:0005524">
    <property type="term" value="F:ATP binding"/>
    <property type="evidence" value="ECO:0007669"/>
    <property type="project" value="UniProtKB-UniRule"/>
</dbReference>
<feature type="domain" description="Guanylate kinase-like" evidence="14">
    <location>
        <begin position="6"/>
        <end position="187"/>
    </location>
</feature>
<dbReference type="Gene3D" id="3.30.63.10">
    <property type="entry name" value="Guanylate Kinase phosphate binding domain"/>
    <property type="match status" value="1"/>
</dbReference>
<dbReference type="InterPro" id="IPR008144">
    <property type="entry name" value="Guanylate_kin-like_dom"/>
</dbReference>
<dbReference type="InterPro" id="IPR027417">
    <property type="entry name" value="P-loop_NTPase"/>
</dbReference>
<comment type="subcellular location">
    <subcellularLocation>
        <location evidence="2 13">Cytoplasm</location>
    </subcellularLocation>
</comment>
<gene>
    <name evidence="13" type="primary">gmk</name>
    <name evidence="15" type="ORF">SAMN04488558_10176</name>
</gene>
<name>A0A1H8YY59_9LACT</name>
<keyword evidence="10 13" id="KW-0067">ATP-binding</keyword>
<dbReference type="Pfam" id="PF00625">
    <property type="entry name" value="Guanylate_kin"/>
    <property type="match status" value="1"/>
</dbReference>
<dbReference type="InterPro" id="IPR020590">
    <property type="entry name" value="Guanylate_kinase_CS"/>
</dbReference>
<evidence type="ECO:0000256" key="4">
    <source>
        <dbReference type="ARBA" id="ARBA00012961"/>
    </source>
</evidence>
<dbReference type="SUPFAM" id="SSF52540">
    <property type="entry name" value="P-loop containing nucleoside triphosphate hydrolases"/>
    <property type="match status" value="1"/>
</dbReference>
<dbReference type="PANTHER" id="PTHR23117">
    <property type="entry name" value="GUANYLATE KINASE-RELATED"/>
    <property type="match status" value="1"/>
</dbReference>
<comment type="function">
    <text evidence="1 13">Essential for recycling GMP and indirectly, cGMP.</text>
</comment>
<evidence type="ECO:0000256" key="6">
    <source>
        <dbReference type="ARBA" id="ARBA00022490"/>
    </source>
</evidence>
<keyword evidence="9 13" id="KW-0418">Kinase</keyword>
<keyword evidence="7 13" id="KW-0808">Transferase</keyword>
<dbReference type="OrthoDB" id="9808150at2"/>
<dbReference type="NCBIfam" id="TIGR03263">
    <property type="entry name" value="guanyl_kin"/>
    <property type="match status" value="1"/>
</dbReference>
<evidence type="ECO:0000256" key="10">
    <source>
        <dbReference type="ARBA" id="ARBA00022840"/>
    </source>
</evidence>
<dbReference type="STRING" id="89093.SAMN04488558_10176"/>
<dbReference type="Proteomes" id="UP000198833">
    <property type="component" value="Unassembled WGS sequence"/>
</dbReference>
<dbReference type="HAMAP" id="MF_00328">
    <property type="entry name" value="Guanylate_kinase"/>
    <property type="match status" value="1"/>
</dbReference>
<dbReference type="EMBL" id="FOEN01000001">
    <property type="protein sequence ID" value="SEP57130.1"/>
    <property type="molecule type" value="Genomic_DNA"/>
</dbReference>
<evidence type="ECO:0000256" key="8">
    <source>
        <dbReference type="ARBA" id="ARBA00022741"/>
    </source>
</evidence>
<dbReference type="GO" id="GO:0004385">
    <property type="term" value="F:GMP kinase activity"/>
    <property type="evidence" value="ECO:0007669"/>
    <property type="project" value="UniProtKB-UniRule"/>
</dbReference>
<comment type="similarity">
    <text evidence="3 13">Belongs to the guanylate kinase family.</text>
</comment>
<reference evidence="15 16" key="1">
    <citation type="submission" date="2016-10" db="EMBL/GenBank/DDBJ databases">
        <authorList>
            <person name="de Groot N.N."/>
        </authorList>
    </citation>
    <scope>NUCLEOTIDE SEQUENCE [LARGE SCALE GENOMIC DNA]</scope>
    <source>
        <strain evidence="15 16">DSM 15695</strain>
    </source>
</reference>
<keyword evidence="6 13" id="KW-0963">Cytoplasm</keyword>
<evidence type="ECO:0000313" key="16">
    <source>
        <dbReference type="Proteomes" id="UP000198833"/>
    </source>
</evidence>
<dbReference type="SMART" id="SM00072">
    <property type="entry name" value="GuKc"/>
    <property type="match status" value="1"/>
</dbReference>
<comment type="catalytic activity">
    <reaction evidence="12 13">
        <text>GMP + ATP = GDP + ADP</text>
        <dbReference type="Rhea" id="RHEA:20780"/>
        <dbReference type="ChEBI" id="CHEBI:30616"/>
        <dbReference type="ChEBI" id="CHEBI:58115"/>
        <dbReference type="ChEBI" id="CHEBI:58189"/>
        <dbReference type="ChEBI" id="CHEBI:456216"/>
        <dbReference type="EC" id="2.7.4.8"/>
    </reaction>
</comment>
<dbReference type="PANTHER" id="PTHR23117:SF13">
    <property type="entry name" value="GUANYLATE KINASE"/>
    <property type="match status" value="1"/>
</dbReference>
<evidence type="ECO:0000256" key="2">
    <source>
        <dbReference type="ARBA" id="ARBA00004496"/>
    </source>
</evidence>
<dbReference type="GO" id="GO:0005829">
    <property type="term" value="C:cytosol"/>
    <property type="evidence" value="ECO:0007669"/>
    <property type="project" value="TreeGrafter"/>
</dbReference>
<dbReference type="InterPro" id="IPR008145">
    <property type="entry name" value="GK/Ca_channel_bsu"/>
</dbReference>
<evidence type="ECO:0000313" key="15">
    <source>
        <dbReference type="EMBL" id="SEP57130.1"/>
    </source>
</evidence>
<keyword evidence="8 13" id="KW-0547">Nucleotide-binding</keyword>
<evidence type="ECO:0000256" key="9">
    <source>
        <dbReference type="ARBA" id="ARBA00022777"/>
    </source>
</evidence>
<dbReference type="CDD" id="cd00071">
    <property type="entry name" value="GMPK"/>
    <property type="match status" value="1"/>
</dbReference>
<protein>
    <recommendedName>
        <fullName evidence="5 13">Guanylate kinase</fullName>
        <ecNumber evidence="4 13">2.7.4.8</ecNumber>
    </recommendedName>
    <alternativeName>
        <fullName evidence="11 13">GMP kinase</fullName>
    </alternativeName>
</protein>
<dbReference type="FunFam" id="3.40.50.300:FF:000855">
    <property type="entry name" value="Guanylate kinase"/>
    <property type="match status" value="1"/>
</dbReference>
<evidence type="ECO:0000256" key="5">
    <source>
        <dbReference type="ARBA" id="ARBA00016296"/>
    </source>
</evidence>
<dbReference type="InterPro" id="IPR017665">
    <property type="entry name" value="Guanylate_kinase"/>
</dbReference>
<evidence type="ECO:0000256" key="7">
    <source>
        <dbReference type="ARBA" id="ARBA00022679"/>
    </source>
</evidence>
<evidence type="ECO:0000259" key="14">
    <source>
        <dbReference type="PROSITE" id="PS50052"/>
    </source>
</evidence>
<proteinExistence type="inferred from homology"/>
<sequence>MSDTRGLLIVLSGPSGVGKGTVRAAIFEDNPYGYVYSVSATTRQQRPGEIDGKDYHFMSREAFEALIEQEALLEYAQYVGNYYGTPMAKIEEDLAAGHDVFLEIEVQGALKVRERVNREDAVFIFLAPPNLTELEGRLVERGTDAQSVIYERMQRACEEIDMMQYYDYVVVNDQVPKAVAKINAIIQSEHLKVERVVDRIHAEIHQYLQGGND</sequence>
<dbReference type="PROSITE" id="PS00856">
    <property type="entry name" value="GUANYLATE_KINASE_1"/>
    <property type="match status" value="1"/>
</dbReference>
<dbReference type="PROSITE" id="PS50052">
    <property type="entry name" value="GUANYLATE_KINASE_2"/>
    <property type="match status" value="1"/>
</dbReference>
<feature type="binding site" evidence="13">
    <location>
        <begin position="13"/>
        <end position="20"/>
    </location>
    <ligand>
        <name>ATP</name>
        <dbReference type="ChEBI" id="CHEBI:30616"/>
    </ligand>
</feature>
<evidence type="ECO:0000256" key="3">
    <source>
        <dbReference type="ARBA" id="ARBA00005790"/>
    </source>
</evidence>
<dbReference type="AlphaFoldDB" id="A0A1H8YY59"/>